<reference evidence="1" key="1">
    <citation type="submission" date="2020-09" db="EMBL/GenBank/DDBJ databases">
        <authorList>
            <person name="Kim M.K."/>
        </authorList>
    </citation>
    <scope>NUCLEOTIDE SEQUENCE</scope>
    <source>
        <strain evidence="1">BT704</strain>
    </source>
</reference>
<organism evidence="1 2">
    <name type="scientific">Spirosoma validum</name>
    <dbReference type="NCBI Taxonomy" id="2771355"/>
    <lineage>
        <taxon>Bacteria</taxon>
        <taxon>Pseudomonadati</taxon>
        <taxon>Bacteroidota</taxon>
        <taxon>Cytophagia</taxon>
        <taxon>Cytophagales</taxon>
        <taxon>Cytophagaceae</taxon>
        <taxon>Spirosoma</taxon>
    </lineage>
</organism>
<keyword evidence="2" id="KW-1185">Reference proteome</keyword>
<proteinExistence type="predicted"/>
<evidence type="ECO:0000313" key="2">
    <source>
        <dbReference type="Proteomes" id="UP000653797"/>
    </source>
</evidence>
<gene>
    <name evidence="1" type="ORF">IC230_03860</name>
</gene>
<comment type="caution">
    <text evidence="1">The sequence shown here is derived from an EMBL/GenBank/DDBJ whole genome shotgun (WGS) entry which is preliminary data.</text>
</comment>
<dbReference type="Proteomes" id="UP000653797">
    <property type="component" value="Unassembled WGS sequence"/>
</dbReference>
<sequence>MQHPFYKIVSKTFDSSTSEAILIDWVQAVGAFYQAYQQLNTYRIQPDIHLLQPMPASQCPLGQLEILMDGMQQEIESLLIDMGAAEPSAAGLSRYQKLIDHTARLNRLNQQAQTLGLLMGLSPS</sequence>
<evidence type="ECO:0000313" key="1">
    <source>
        <dbReference type="EMBL" id="MBD2752014.1"/>
    </source>
</evidence>
<dbReference type="EMBL" id="JACXAA010000001">
    <property type="protein sequence ID" value="MBD2752014.1"/>
    <property type="molecule type" value="Genomic_DNA"/>
</dbReference>
<protein>
    <submittedName>
        <fullName evidence="1">Uncharacterized protein</fullName>
    </submittedName>
</protein>
<dbReference type="AlphaFoldDB" id="A0A927AY61"/>
<accession>A0A927AY61</accession>
<dbReference type="RefSeq" id="WP_191037632.1">
    <property type="nucleotide sequence ID" value="NZ_JACXAA010000001.1"/>
</dbReference>
<name>A0A927AY61_9BACT</name>